<keyword evidence="2" id="KW-1185">Reference proteome</keyword>
<dbReference type="InParanoid" id="G0NKX6"/>
<evidence type="ECO:0000313" key="2">
    <source>
        <dbReference type="Proteomes" id="UP000008068"/>
    </source>
</evidence>
<gene>
    <name evidence="1" type="ORF">CAEBREN_18791</name>
</gene>
<dbReference type="HOGENOM" id="CLU_2471040_0_0_1"/>
<evidence type="ECO:0000313" key="1">
    <source>
        <dbReference type="EMBL" id="EGT33194.1"/>
    </source>
</evidence>
<sequence>MTPKTHLCAETLKTLEKPDPEKEVKDWIAKLEIYPEDLNVKETTEPLKREREEFIYLDFWLYHPMFDTRSGPRPQFVVGPPQVEKKLN</sequence>
<dbReference type="EMBL" id="GL379903">
    <property type="protein sequence ID" value="EGT33194.1"/>
    <property type="molecule type" value="Genomic_DNA"/>
</dbReference>
<name>G0NKX6_CAEBE</name>
<dbReference type="AlphaFoldDB" id="G0NKX6"/>
<organism evidence="2">
    <name type="scientific">Caenorhabditis brenneri</name>
    <name type="common">Nematode worm</name>
    <dbReference type="NCBI Taxonomy" id="135651"/>
    <lineage>
        <taxon>Eukaryota</taxon>
        <taxon>Metazoa</taxon>
        <taxon>Ecdysozoa</taxon>
        <taxon>Nematoda</taxon>
        <taxon>Chromadorea</taxon>
        <taxon>Rhabditida</taxon>
        <taxon>Rhabditina</taxon>
        <taxon>Rhabditomorpha</taxon>
        <taxon>Rhabditoidea</taxon>
        <taxon>Rhabditidae</taxon>
        <taxon>Peloderinae</taxon>
        <taxon>Caenorhabditis</taxon>
    </lineage>
</organism>
<accession>G0NKX6</accession>
<proteinExistence type="predicted"/>
<reference evidence="2" key="1">
    <citation type="submission" date="2011-07" db="EMBL/GenBank/DDBJ databases">
        <authorList>
            <consortium name="Caenorhabditis brenneri Sequencing and Analysis Consortium"/>
            <person name="Wilson R.K."/>
        </authorList>
    </citation>
    <scope>NUCLEOTIDE SEQUENCE [LARGE SCALE GENOMIC DNA]</scope>
    <source>
        <strain evidence="2">PB2801</strain>
    </source>
</reference>
<dbReference type="Proteomes" id="UP000008068">
    <property type="component" value="Unassembled WGS sequence"/>
</dbReference>
<protein>
    <submittedName>
        <fullName evidence="1">Uncharacterized protein</fullName>
    </submittedName>
</protein>